<dbReference type="AlphaFoldDB" id="A0A2K9NDX0"/>
<dbReference type="Pfam" id="PF09898">
    <property type="entry name" value="DUF2125"/>
    <property type="match status" value="1"/>
</dbReference>
<gene>
    <name evidence="1" type="ORF">C0V82_11035</name>
</gene>
<reference evidence="1 2" key="1">
    <citation type="submission" date="2017-12" db="EMBL/GenBank/DDBJ databases">
        <title>Genomes of bacteria within cyanobacterial aggregates.</title>
        <authorList>
            <person name="Cai H."/>
        </authorList>
    </citation>
    <scope>NUCLEOTIDE SEQUENCE [LARGE SCALE GENOMIC DNA]</scope>
    <source>
        <strain evidence="1 2">TH16</strain>
    </source>
</reference>
<keyword evidence="2" id="KW-1185">Reference proteome</keyword>
<proteinExistence type="predicted"/>
<dbReference type="KEGG" id="ncb:C0V82_11035"/>
<sequence>MLHRYRALFLALSVAILLLLAYTAWWSTLAWRVRTALADAPAKAMAEKGVMLDLRDAVVGGFPLTLTVELSGARAQWPSGTVLETGAVTASAFAWAPMDVTLSSTAPVRLNLAGSARHDPMTGSAGRMVVEASLGLNGKPKQVKATFLSVMAGLEGGNSPLKADDLTLTWTAPSQPPTGPTDSQGQTSLVISGLDLPGAVPAPLQQRIDQVALSYEPRGPLPTKPSVEGMTAWRDGGGTLDIRSFRVLWSGMDLRANATLALDRDMQPEGAGTAELSGADALIDVMGARGNIPADRLAVMKQGLKGLTRRSDDGRDVLSVPITLQNRQLSVGPIVVGVMPVVPWN</sequence>
<dbReference type="EMBL" id="CP025611">
    <property type="protein sequence ID" value="AUN30716.1"/>
    <property type="molecule type" value="Genomic_DNA"/>
</dbReference>
<dbReference type="InterPro" id="IPR018666">
    <property type="entry name" value="DUF2125"/>
</dbReference>
<organism evidence="1 2">
    <name type="scientific">Niveispirillum cyanobacteriorum</name>
    <dbReference type="NCBI Taxonomy" id="1612173"/>
    <lineage>
        <taxon>Bacteria</taxon>
        <taxon>Pseudomonadati</taxon>
        <taxon>Pseudomonadota</taxon>
        <taxon>Alphaproteobacteria</taxon>
        <taxon>Rhodospirillales</taxon>
        <taxon>Azospirillaceae</taxon>
        <taxon>Niveispirillum</taxon>
    </lineage>
</organism>
<dbReference type="Proteomes" id="UP000234752">
    <property type="component" value="Chromosome eg_1"/>
</dbReference>
<evidence type="ECO:0000313" key="2">
    <source>
        <dbReference type="Proteomes" id="UP000234752"/>
    </source>
</evidence>
<dbReference type="RefSeq" id="WP_102112392.1">
    <property type="nucleotide sequence ID" value="NZ_BMGN01000002.1"/>
</dbReference>
<name>A0A2K9NDX0_9PROT</name>
<evidence type="ECO:0000313" key="1">
    <source>
        <dbReference type="EMBL" id="AUN30716.1"/>
    </source>
</evidence>
<protein>
    <submittedName>
        <fullName evidence="1">Uncharacterized protein</fullName>
    </submittedName>
</protein>
<accession>A0A2K9NDX0</accession>
<dbReference type="OrthoDB" id="8478166at2"/>